<dbReference type="PANTHER" id="PTHR43205">
    <property type="entry name" value="PROSTAGLANDIN REDUCTASE"/>
    <property type="match status" value="1"/>
</dbReference>
<evidence type="ECO:0000256" key="1">
    <source>
        <dbReference type="SAM" id="MobiDB-lite"/>
    </source>
</evidence>
<dbReference type="PANTHER" id="PTHR43205:SF7">
    <property type="entry name" value="PROSTAGLANDIN REDUCTASE 1"/>
    <property type="match status" value="1"/>
</dbReference>
<feature type="compositionally biased region" description="Basic and acidic residues" evidence="1">
    <location>
        <begin position="104"/>
        <end position="115"/>
    </location>
</feature>
<dbReference type="EMBL" id="JASCZI010241675">
    <property type="protein sequence ID" value="MED6204381.1"/>
    <property type="molecule type" value="Genomic_DNA"/>
</dbReference>
<feature type="compositionally biased region" description="Acidic residues" evidence="1">
    <location>
        <begin position="116"/>
        <end position="126"/>
    </location>
</feature>
<feature type="compositionally biased region" description="Polar residues" evidence="1">
    <location>
        <begin position="143"/>
        <end position="152"/>
    </location>
</feature>
<gene>
    <name evidence="2" type="ORF">PIB30_008826</name>
</gene>
<keyword evidence="3" id="KW-1185">Reference proteome</keyword>
<reference evidence="2 3" key="1">
    <citation type="journal article" date="2023" name="Plants (Basel)">
        <title>Bridging the Gap: Combining Genomics and Transcriptomics Approaches to Understand Stylosanthes scabra, an Orphan Legume from the Brazilian Caatinga.</title>
        <authorList>
            <person name="Ferreira-Neto J.R.C."/>
            <person name="da Silva M.D."/>
            <person name="Binneck E."/>
            <person name="de Melo N.F."/>
            <person name="da Silva R.H."/>
            <person name="de Melo A.L.T.M."/>
            <person name="Pandolfi V."/>
            <person name="Bustamante F.O."/>
            <person name="Brasileiro-Vidal A.C."/>
            <person name="Benko-Iseppon A.M."/>
        </authorList>
    </citation>
    <scope>NUCLEOTIDE SEQUENCE [LARGE SCALE GENOMIC DNA]</scope>
    <source>
        <tissue evidence="2">Leaves</tissue>
    </source>
</reference>
<evidence type="ECO:0000313" key="3">
    <source>
        <dbReference type="Proteomes" id="UP001341840"/>
    </source>
</evidence>
<dbReference type="InterPro" id="IPR045010">
    <property type="entry name" value="MDR_fam"/>
</dbReference>
<protein>
    <submittedName>
        <fullName evidence="2">Uncharacterized protein</fullName>
    </submittedName>
</protein>
<feature type="region of interest" description="Disordered" evidence="1">
    <location>
        <begin position="81"/>
        <end position="152"/>
    </location>
</feature>
<dbReference type="Gene3D" id="3.90.180.10">
    <property type="entry name" value="Medium-chain alcohol dehydrogenases, catalytic domain"/>
    <property type="match status" value="1"/>
</dbReference>
<sequence length="152" mass="17666">MKRIRMQGFIVSDSYHLYPKFLEFILPHIREGKVLYMEDIDERLENVPAALRHGKRVNLRSVFTIGFEYFIQAKEVSKNNKGGKRIDVHHQSRTGMGSTTKTKRKEENTYNKKEDVIEEVEEDVEESFTGGDDKNEDVEEAKNTLQVSEKVA</sequence>
<accession>A0ABU6Y3H5</accession>
<organism evidence="2 3">
    <name type="scientific">Stylosanthes scabra</name>
    <dbReference type="NCBI Taxonomy" id="79078"/>
    <lineage>
        <taxon>Eukaryota</taxon>
        <taxon>Viridiplantae</taxon>
        <taxon>Streptophyta</taxon>
        <taxon>Embryophyta</taxon>
        <taxon>Tracheophyta</taxon>
        <taxon>Spermatophyta</taxon>
        <taxon>Magnoliopsida</taxon>
        <taxon>eudicotyledons</taxon>
        <taxon>Gunneridae</taxon>
        <taxon>Pentapetalae</taxon>
        <taxon>rosids</taxon>
        <taxon>fabids</taxon>
        <taxon>Fabales</taxon>
        <taxon>Fabaceae</taxon>
        <taxon>Papilionoideae</taxon>
        <taxon>50 kb inversion clade</taxon>
        <taxon>dalbergioids sensu lato</taxon>
        <taxon>Dalbergieae</taxon>
        <taxon>Pterocarpus clade</taxon>
        <taxon>Stylosanthes</taxon>
    </lineage>
</organism>
<name>A0ABU6Y3H5_9FABA</name>
<evidence type="ECO:0000313" key="2">
    <source>
        <dbReference type="EMBL" id="MED6204381.1"/>
    </source>
</evidence>
<dbReference type="Proteomes" id="UP001341840">
    <property type="component" value="Unassembled WGS sequence"/>
</dbReference>
<proteinExistence type="predicted"/>
<dbReference type="Gene3D" id="3.40.50.720">
    <property type="entry name" value="NAD(P)-binding Rossmann-like Domain"/>
    <property type="match status" value="1"/>
</dbReference>
<comment type="caution">
    <text evidence="2">The sequence shown here is derived from an EMBL/GenBank/DDBJ whole genome shotgun (WGS) entry which is preliminary data.</text>
</comment>